<protein>
    <submittedName>
        <fullName evidence="2">Uncharacterized protein</fullName>
    </submittedName>
</protein>
<dbReference type="Proteomes" id="UP000324222">
    <property type="component" value="Unassembled WGS sequence"/>
</dbReference>
<accession>A0A5B7HH98</accession>
<evidence type="ECO:0000256" key="1">
    <source>
        <dbReference type="SAM" id="MobiDB-lite"/>
    </source>
</evidence>
<gene>
    <name evidence="2" type="ORF">E2C01_066509</name>
</gene>
<dbReference type="AlphaFoldDB" id="A0A5B7HH98"/>
<dbReference type="EMBL" id="VSRR010034333">
    <property type="protein sequence ID" value="MPC72211.1"/>
    <property type="molecule type" value="Genomic_DNA"/>
</dbReference>
<comment type="caution">
    <text evidence="2">The sequence shown here is derived from an EMBL/GenBank/DDBJ whole genome shotgun (WGS) entry which is preliminary data.</text>
</comment>
<organism evidence="2 3">
    <name type="scientific">Portunus trituberculatus</name>
    <name type="common">Swimming crab</name>
    <name type="synonym">Neptunus trituberculatus</name>
    <dbReference type="NCBI Taxonomy" id="210409"/>
    <lineage>
        <taxon>Eukaryota</taxon>
        <taxon>Metazoa</taxon>
        <taxon>Ecdysozoa</taxon>
        <taxon>Arthropoda</taxon>
        <taxon>Crustacea</taxon>
        <taxon>Multicrustacea</taxon>
        <taxon>Malacostraca</taxon>
        <taxon>Eumalacostraca</taxon>
        <taxon>Eucarida</taxon>
        <taxon>Decapoda</taxon>
        <taxon>Pleocyemata</taxon>
        <taxon>Brachyura</taxon>
        <taxon>Eubrachyura</taxon>
        <taxon>Portunoidea</taxon>
        <taxon>Portunidae</taxon>
        <taxon>Portuninae</taxon>
        <taxon>Portunus</taxon>
    </lineage>
</organism>
<name>A0A5B7HH98_PORTR</name>
<proteinExistence type="predicted"/>
<keyword evidence="3" id="KW-1185">Reference proteome</keyword>
<evidence type="ECO:0000313" key="3">
    <source>
        <dbReference type="Proteomes" id="UP000324222"/>
    </source>
</evidence>
<sequence length="96" mass="10587">MDARGSLVDKESTCLTESVNVRINLHLSQAHKIHITDDQVNILNTKFPFLPPRVERNVKSQHLPRPALALQPSCDGQPVKNAVTRGGTYATSEDKA</sequence>
<feature type="region of interest" description="Disordered" evidence="1">
    <location>
        <begin position="68"/>
        <end position="96"/>
    </location>
</feature>
<evidence type="ECO:0000313" key="2">
    <source>
        <dbReference type="EMBL" id="MPC72211.1"/>
    </source>
</evidence>
<reference evidence="2 3" key="1">
    <citation type="submission" date="2019-05" db="EMBL/GenBank/DDBJ databases">
        <title>Another draft genome of Portunus trituberculatus and its Hox gene families provides insights of decapod evolution.</title>
        <authorList>
            <person name="Jeong J.-H."/>
            <person name="Song I."/>
            <person name="Kim S."/>
            <person name="Choi T."/>
            <person name="Kim D."/>
            <person name="Ryu S."/>
            <person name="Kim W."/>
        </authorList>
    </citation>
    <scope>NUCLEOTIDE SEQUENCE [LARGE SCALE GENOMIC DNA]</scope>
    <source>
        <tissue evidence="2">Muscle</tissue>
    </source>
</reference>